<dbReference type="InterPro" id="IPR005074">
    <property type="entry name" value="Peptidase_C39"/>
</dbReference>
<keyword evidence="8 10" id="KW-1133">Transmembrane helix</keyword>
<evidence type="ECO:0000256" key="9">
    <source>
        <dbReference type="ARBA" id="ARBA00023136"/>
    </source>
</evidence>
<dbReference type="InterPro" id="IPR011527">
    <property type="entry name" value="ABC1_TM_dom"/>
</dbReference>
<dbReference type="EMBL" id="CP113797">
    <property type="protein sequence ID" value="WAL59996.1"/>
    <property type="molecule type" value="Genomic_DNA"/>
</dbReference>
<keyword evidence="2" id="KW-0813">Transport</keyword>
<dbReference type="PROSITE" id="PS50929">
    <property type="entry name" value="ABC_TM1F"/>
    <property type="match status" value="1"/>
</dbReference>
<dbReference type="GO" id="GO:0140359">
    <property type="term" value="F:ABC-type transporter activity"/>
    <property type="evidence" value="ECO:0007669"/>
    <property type="project" value="InterPro"/>
</dbReference>
<dbReference type="InterPro" id="IPR027417">
    <property type="entry name" value="P-loop_NTPase"/>
</dbReference>
<evidence type="ECO:0000259" key="12">
    <source>
        <dbReference type="PROSITE" id="PS50929"/>
    </source>
</evidence>
<dbReference type="PROSITE" id="PS50990">
    <property type="entry name" value="PEPTIDASE_C39"/>
    <property type="match status" value="1"/>
</dbReference>
<dbReference type="InterPro" id="IPR003439">
    <property type="entry name" value="ABC_transporter-like_ATP-bd"/>
</dbReference>
<dbReference type="InterPro" id="IPR003593">
    <property type="entry name" value="AAA+_ATPase"/>
</dbReference>
<evidence type="ECO:0000256" key="1">
    <source>
        <dbReference type="ARBA" id="ARBA00004651"/>
    </source>
</evidence>
<dbReference type="SUPFAM" id="SSF90123">
    <property type="entry name" value="ABC transporter transmembrane region"/>
    <property type="match status" value="1"/>
</dbReference>
<keyword evidence="4 10" id="KW-0812">Transmembrane</keyword>
<dbReference type="RefSeq" id="WP_268609823.1">
    <property type="nucleotide sequence ID" value="NZ_CP113797.1"/>
</dbReference>
<evidence type="ECO:0000256" key="5">
    <source>
        <dbReference type="ARBA" id="ARBA00022741"/>
    </source>
</evidence>
<dbReference type="Gene3D" id="3.40.50.300">
    <property type="entry name" value="P-loop containing nucleotide triphosphate hydrolases"/>
    <property type="match status" value="1"/>
</dbReference>
<dbReference type="GO" id="GO:0005886">
    <property type="term" value="C:plasma membrane"/>
    <property type="evidence" value="ECO:0007669"/>
    <property type="project" value="UniProtKB-SubCell"/>
</dbReference>
<keyword evidence="6" id="KW-0378">Hydrolase</keyword>
<comment type="subcellular location">
    <subcellularLocation>
        <location evidence="1">Cell membrane</location>
        <topology evidence="1">Multi-pass membrane protein</topology>
    </subcellularLocation>
</comment>
<dbReference type="Gene3D" id="3.90.70.10">
    <property type="entry name" value="Cysteine proteinases"/>
    <property type="match status" value="1"/>
</dbReference>
<reference evidence="14" key="1">
    <citation type="submission" date="2022-12" db="EMBL/GenBank/DDBJ databases">
        <title>Polyphasic identification of a Novel Hot-Spring Cyanobacterium Ocullathermofonsia sinensis gen nov. sp. nov. and Genomic Insights on its Adaptations to the Thermal Habitat.</title>
        <authorList>
            <person name="Daroch M."/>
            <person name="Tang J."/>
            <person name="Jiang Y."/>
        </authorList>
    </citation>
    <scope>NUCLEOTIDE SEQUENCE</scope>
    <source>
        <strain evidence="14">PKUAC-SCTA174</strain>
    </source>
</reference>
<dbReference type="GO" id="GO:0006508">
    <property type="term" value="P:proteolysis"/>
    <property type="evidence" value="ECO:0007669"/>
    <property type="project" value="InterPro"/>
</dbReference>
<dbReference type="GO" id="GO:0005524">
    <property type="term" value="F:ATP binding"/>
    <property type="evidence" value="ECO:0007669"/>
    <property type="project" value="UniProtKB-KW"/>
</dbReference>
<evidence type="ECO:0000256" key="3">
    <source>
        <dbReference type="ARBA" id="ARBA00022475"/>
    </source>
</evidence>
<keyword evidence="15" id="KW-1185">Reference proteome</keyword>
<dbReference type="FunFam" id="3.40.50.300:FF:000299">
    <property type="entry name" value="ABC transporter ATP-binding protein/permease"/>
    <property type="match status" value="1"/>
</dbReference>
<evidence type="ECO:0000256" key="2">
    <source>
        <dbReference type="ARBA" id="ARBA00022448"/>
    </source>
</evidence>
<dbReference type="PROSITE" id="PS00211">
    <property type="entry name" value="ABC_TRANSPORTER_1"/>
    <property type="match status" value="1"/>
</dbReference>
<feature type="domain" description="ABC transmembrane type-1" evidence="12">
    <location>
        <begin position="169"/>
        <end position="450"/>
    </location>
</feature>
<feature type="transmembrane region" description="Helical" evidence="10">
    <location>
        <begin position="307"/>
        <end position="327"/>
    </location>
</feature>
<evidence type="ECO:0000256" key="8">
    <source>
        <dbReference type="ARBA" id="ARBA00022989"/>
    </source>
</evidence>
<organism evidence="14 15">
    <name type="scientific">Thermocoleostomius sinensis A174</name>
    <dbReference type="NCBI Taxonomy" id="2016057"/>
    <lineage>
        <taxon>Bacteria</taxon>
        <taxon>Bacillati</taxon>
        <taxon>Cyanobacteriota</taxon>
        <taxon>Cyanophyceae</taxon>
        <taxon>Oculatellales</taxon>
        <taxon>Oculatellaceae</taxon>
        <taxon>Thermocoleostomius</taxon>
    </lineage>
</organism>
<dbReference type="Pfam" id="PF03412">
    <property type="entry name" value="Peptidase_C39"/>
    <property type="match status" value="1"/>
</dbReference>
<accession>A0A9E8ZK67</accession>
<dbReference type="GO" id="GO:0008234">
    <property type="term" value="F:cysteine-type peptidase activity"/>
    <property type="evidence" value="ECO:0007669"/>
    <property type="project" value="UniProtKB-KW"/>
</dbReference>
<dbReference type="SMART" id="SM00382">
    <property type="entry name" value="AAA"/>
    <property type="match status" value="1"/>
</dbReference>
<evidence type="ECO:0000256" key="10">
    <source>
        <dbReference type="SAM" id="Phobius"/>
    </source>
</evidence>
<dbReference type="AlphaFoldDB" id="A0A9E8ZK67"/>
<evidence type="ECO:0000313" key="14">
    <source>
        <dbReference type="EMBL" id="WAL59996.1"/>
    </source>
</evidence>
<evidence type="ECO:0000259" key="13">
    <source>
        <dbReference type="PROSITE" id="PS50990"/>
    </source>
</evidence>
<keyword evidence="3" id="KW-1003">Cell membrane</keyword>
<evidence type="ECO:0000259" key="11">
    <source>
        <dbReference type="PROSITE" id="PS50893"/>
    </source>
</evidence>
<dbReference type="Pfam" id="PF00664">
    <property type="entry name" value="ABC_membrane"/>
    <property type="match status" value="1"/>
</dbReference>
<proteinExistence type="predicted"/>
<dbReference type="Gene3D" id="1.20.1560.10">
    <property type="entry name" value="ABC transporter type 1, transmembrane domain"/>
    <property type="match status" value="1"/>
</dbReference>
<dbReference type="SUPFAM" id="SSF52540">
    <property type="entry name" value="P-loop containing nucleoside triphosphate hydrolases"/>
    <property type="match status" value="1"/>
</dbReference>
<dbReference type="CDD" id="cd18570">
    <property type="entry name" value="ABC_6TM_PCAT1_LagD_like"/>
    <property type="match status" value="1"/>
</dbReference>
<dbReference type="PANTHER" id="PTHR24221:SF646">
    <property type="entry name" value="HAEMOLYSIN SECRETION ATP-BINDING PROTEIN"/>
    <property type="match status" value="1"/>
</dbReference>
<feature type="transmembrane region" description="Helical" evidence="10">
    <location>
        <begin position="280"/>
        <end position="301"/>
    </location>
</feature>
<evidence type="ECO:0000313" key="15">
    <source>
        <dbReference type="Proteomes" id="UP001163152"/>
    </source>
</evidence>
<dbReference type="KEGG" id="tsin:OXH18_22945"/>
<dbReference type="InterPro" id="IPR017871">
    <property type="entry name" value="ABC_transporter-like_CS"/>
</dbReference>
<keyword evidence="6" id="KW-0645">Protease</keyword>
<keyword evidence="5" id="KW-0547">Nucleotide-binding</keyword>
<dbReference type="Proteomes" id="UP001163152">
    <property type="component" value="Chromosome"/>
</dbReference>
<keyword evidence="6" id="KW-0788">Thiol protease</keyword>
<feature type="transmembrane region" description="Helical" evidence="10">
    <location>
        <begin position="170"/>
        <end position="190"/>
    </location>
</feature>
<dbReference type="InterPro" id="IPR036640">
    <property type="entry name" value="ABC1_TM_sf"/>
</dbReference>
<name>A0A9E8ZK67_9CYAN</name>
<feature type="domain" description="ABC transporter" evidence="11">
    <location>
        <begin position="485"/>
        <end position="719"/>
    </location>
</feature>
<dbReference type="CDD" id="cd02418">
    <property type="entry name" value="Peptidase_C39B"/>
    <property type="match status" value="1"/>
</dbReference>
<keyword evidence="9 10" id="KW-0472">Membrane</keyword>
<feature type="transmembrane region" description="Helical" evidence="10">
    <location>
        <begin position="392"/>
        <end position="413"/>
    </location>
</feature>
<evidence type="ECO:0000256" key="4">
    <source>
        <dbReference type="ARBA" id="ARBA00022692"/>
    </source>
</evidence>
<feature type="domain" description="Peptidase C39" evidence="13">
    <location>
        <begin position="8"/>
        <end position="130"/>
    </location>
</feature>
<protein>
    <submittedName>
        <fullName evidence="14">Peptidase domain-containing ABC transporter</fullName>
    </submittedName>
</protein>
<dbReference type="InterPro" id="IPR039421">
    <property type="entry name" value="Type_1_exporter"/>
</dbReference>
<dbReference type="GO" id="GO:0034040">
    <property type="term" value="F:ATPase-coupled lipid transmembrane transporter activity"/>
    <property type="evidence" value="ECO:0007669"/>
    <property type="project" value="TreeGrafter"/>
</dbReference>
<dbReference type="PANTHER" id="PTHR24221">
    <property type="entry name" value="ATP-BINDING CASSETTE SUB-FAMILY B"/>
    <property type="match status" value="1"/>
</dbReference>
<evidence type="ECO:0000256" key="6">
    <source>
        <dbReference type="ARBA" id="ARBA00022807"/>
    </source>
</evidence>
<dbReference type="PROSITE" id="PS50893">
    <property type="entry name" value="ABC_TRANSPORTER_2"/>
    <property type="match status" value="1"/>
</dbReference>
<gene>
    <name evidence="14" type="ORF">OXH18_22945</name>
</gene>
<keyword evidence="7" id="KW-0067">ATP-binding</keyword>
<sequence>MKYHYVQQLGEEDCGAACLASVVRHHGARLSISCIREIVGTGQQGTNLWGLQQGANDLGFNTRPVKASPEVLNRINEAPLPAIIHWKGNHWVVLYGKQGKQFVVVDPAIGVRRLSATELAEGWNDWVMLLLEPDPSRFSTDITGTDKDAGGFGRFFQRIYLYRGMLSQALMLNLVIGLLSLASPILLQILTDDVLVRGDLKLLNTVAIAVLAMTVVSNILEWVQANLITHFAQRLELGLVLEFCKRLLHLPLSYYESRRSGEVVSRLQDIQQLNHLVSQVIVNLPSQSFVAILSVALMLFYSWKLSIVALMIAIAMSVCVVIVQPTLRRKTQALLVTDTENQGVLVETFKGALTLKTMTAAPRFWQEFQKRYSVLANLSLRTNQLSIMNNSFAGLVSGAGGIALLWFGGNLVINPAENFSIGQLLAFKAMNDNFSYFISTVVSFVDEYTRIKAAAHRLSEVTQAVPEDLEDAQKPSATIAADAEIVCDNVSFNYQNRDDLLDNFSMRIPGGQVTAIIGQSGCGKSTLAKLLAGLYSPQSGNIRIGAYNQQDLSLDSLRKQVVLVSQEPHFWNRSILENFQLADINASFDQVVEVCQVTGADGFISNLPNKYQTILGEFATNLSGGQRQRLAIARALLNNPPVLILDESTSGLDAASEINVLDQLFAYRRGKTTVLISHRPAVIQRADWVLLLEQGRVKLQGTPADIFANTGNRLDALYGEAPDRNSFDR</sequence>
<dbReference type="GO" id="GO:0016887">
    <property type="term" value="F:ATP hydrolysis activity"/>
    <property type="evidence" value="ECO:0007669"/>
    <property type="project" value="InterPro"/>
</dbReference>
<dbReference type="Pfam" id="PF00005">
    <property type="entry name" value="ABC_tran"/>
    <property type="match status" value="1"/>
</dbReference>
<feature type="transmembrane region" description="Helical" evidence="10">
    <location>
        <begin position="202"/>
        <end position="220"/>
    </location>
</feature>
<evidence type="ECO:0000256" key="7">
    <source>
        <dbReference type="ARBA" id="ARBA00022840"/>
    </source>
</evidence>